<sequence>MLTGQRVWVTRPANQAQTLIEGLRSAGALPVSLPLLEIAPPVDLAPLDAALAELPQTDLVIFVSPSAMDAVMARWHQPWPAKVPVAVVGPGSERRALEYGMADVIAPARQFDSEGLLAEPRLHTLAGRKVLLFRGDGGRDILPAGLRERGAQLTLVSAYRRLPPAFDNARLGAELDAGCDAAVVSSSEAAHYLFTQFEASYRKRLQSVLYFTPHPRIAAALAEHGATRIVATEAGDAGIVTSLCRYFNRTP</sequence>
<comment type="similarity">
    <text evidence="2 9">Belongs to the uroporphyrinogen-III synthase family.</text>
</comment>
<feature type="domain" description="Tetrapyrrole biosynthesis uroporphyrinogen III synthase" evidence="10">
    <location>
        <begin position="19"/>
        <end position="239"/>
    </location>
</feature>
<organism evidence="11 12">
    <name type="scientific">Silvimonas terrae</name>
    <dbReference type="NCBI Taxonomy" id="300266"/>
    <lineage>
        <taxon>Bacteria</taxon>
        <taxon>Pseudomonadati</taxon>
        <taxon>Pseudomonadota</taxon>
        <taxon>Betaproteobacteria</taxon>
        <taxon>Neisseriales</taxon>
        <taxon>Chitinibacteraceae</taxon>
        <taxon>Silvimonas</taxon>
    </lineage>
</organism>
<dbReference type="PANTHER" id="PTHR38042">
    <property type="entry name" value="UROPORPHYRINOGEN-III SYNTHASE, CHLOROPLASTIC"/>
    <property type="match status" value="1"/>
</dbReference>
<dbReference type="CDD" id="cd06578">
    <property type="entry name" value="HemD"/>
    <property type="match status" value="1"/>
</dbReference>
<evidence type="ECO:0000256" key="3">
    <source>
        <dbReference type="ARBA" id="ARBA00013109"/>
    </source>
</evidence>
<dbReference type="GO" id="GO:0006780">
    <property type="term" value="P:uroporphyrinogen III biosynthetic process"/>
    <property type="evidence" value="ECO:0007669"/>
    <property type="project" value="UniProtKB-UniRule"/>
</dbReference>
<name>A0A840RI27_9NEIS</name>
<evidence type="ECO:0000256" key="5">
    <source>
        <dbReference type="ARBA" id="ARBA00023244"/>
    </source>
</evidence>
<comment type="caution">
    <text evidence="11">The sequence shown here is derived from an EMBL/GenBank/DDBJ whole genome shotgun (WGS) entry which is preliminary data.</text>
</comment>
<comment type="pathway">
    <text evidence="1 9">Porphyrin-containing compound metabolism; protoporphyrin-IX biosynthesis; coproporphyrinogen-III from 5-aminolevulinate: step 3/4.</text>
</comment>
<keyword evidence="5 9" id="KW-0627">Porphyrin biosynthesis</keyword>
<reference evidence="11 12" key="1">
    <citation type="submission" date="2020-08" db="EMBL/GenBank/DDBJ databases">
        <title>Genomic Encyclopedia of Type Strains, Phase IV (KMG-IV): sequencing the most valuable type-strain genomes for metagenomic binning, comparative biology and taxonomic classification.</title>
        <authorList>
            <person name="Goeker M."/>
        </authorList>
    </citation>
    <scope>NUCLEOTIDE SEQUENCE [LARGE SCALE GENOMIC DNA]</scope>
    <source>
        <strain evidence="11 12">DSM 18233</strain>
    </source>
</reference>
<protein>
    <recommendedName>
        <fullName evidence="7 9">Uroporphyrinogen-III synthase</fullName>
        <ecNumber evidence="3 9">4.2.1.75</ecNumber>
    </recommendedName>
</protein>
<keyword evidence="4 9" id="KW-0456">Lyase</keyword>
<dbReference type="SUPFAM" id="SSF69618">
    <property type="entry name" value="HemD-like"/>
    <property type="match status" value="1"/>
</dbReference>
<evidence type="ECO:0000256" key="6">
    <source>
        <dbReference type="ARBA" id="ARBA00037589"/>
    </source>
</evidence>
<dbReference type="EMBL" id="JACHHN010000005">
    <property type="protein sequence ID" value="MBB5191912.1"/>
    <property type="molecule type" value="Genomic_DNA"/>
</dbReference>
<proteinExistence type="inferred from homology"/>
<comment type="function">
    <text evidence="6 9">Catalyzes cyclization of the linear tetrapyrrole, hydroxymethylbilane, to the macrocyclic uroporphyrinogen III.</text>
</comment>
<dbReference type="Pfam" id="PF02602">
    <property type="entry name" value="HEM4"/>
    <property type="match status" value="1"/>
</dbReference>
<evidence type="ECO:0000256" key="1">
    <source>
        <dbReference type="ARBA" id="ARBA00004772"/>
    </source>
</evidence>
<keyword evidence="12" id="KW-1185">Reference proteome</keyword>
<dbReference type="EC" id="4.2.1.75" evidence="3 9"/>
<dbReference type="AlphaFoldDB" id="A0A840RI27"/>
<dbReference type="Proteomes" id="UP000543030">
    <property type="component" value="Unassembled WGS sequence"/>
</dbReference>
<dbReference type="RefSeq" id="WP_184101431.1">
    <property type="nucleotide sequence ID" value="NZ_JACHHN010000005.1"/>
</dbReference>
<dbReference type="GO" id="GO:0006782">
    <property type="term" value="P:protoporphyrinogen IX biosynthetic process"/>
    <property type="evidence" value="ECO:0007669"/>
    <property type="project" value="UniProtKB-UniRule"/>
</dbReference>
<evidence type="ECO:0000256" key="2">
    <source>
        <dbReference type="ARBA" id="ARBA00008133"/>
    </source>
</evidence>
<dbReference type="PANTHER" id="PTHR38042:SF1">
    <property type="entry name" value="UROPORPHYRINOGEN-III SYNTHASE, CHLOROPLASTIC"/>
    <property type="match status" value="1"/>
</dbReference>
<dbReference type="UniPathway" id="UPA00251">
    <property type="reaction ID" value="UER00320"/>
</dbReference>
<evidence type="ECO:0000259" key="10">
    <source>
        <dbReference type="Pfam" id="PF02602"/>
    </source>
</evidence>
<dbReference type="InterPro" id="IPR036108">
    <property type="entry name" value="4pyrrol_syn_uPrphyn_synt_sf"/>
</dbReference>
<gene>
    <name evidence="11" type="ORF">HNQ50_002649</name>
</gene>
<evidence type="ECO:0000313" key="12">
    <source>
        <dbReference type="Proteomes" id="UP000543030"/>
    </source>
</evidence>
<evidence type="ECO:0000256" key="7">
    <source>
        <dbReference type="ARBA" id="ARBA00040167"/>
    </source>
</evidence>
<comment type="catalytic activity">
    <reaction evidence="8 9">
        <text>hydroxymethylbilane = uroporphyrinogen III + H2O</text>
        <dbReference type="Rhea" id="RHEA:18965"/>
        <dbReference type="ChEBI" id="CHEBI:15377"/>
        <dbReference type="ChEBI" id="CHEBI:57308"/>
        <dbReference type="ChEBI" id="CHEBI:57845"/>
        <dbReference type="EC" id="4.2.1.75"/>
    </reaction>
</comment>
<accession>A0A840RI27</accession>
<evidence type="ECO:0000256" key="4">
    <source>
        <dbReference type="ARBA" id="ARBA00023239"/>
    </source>
</evidence>
<dbReference type="InterPro" id="IPR003754">
    <property type="entry name" value="4pyrrol_synth_uPrphyn_synth"/>
</dbReference>
<dbReference type="Gene3D" id="3.40.50.10090">
    <property type="match status" value="2"/>
</dbReference>
<dbReference type="InterPro" id="IPR039793">
    <property type="entry name" value="UROS/Hem4"/>
</dbReference>
<evidence type="ECO:0000256" key="8">
    <source>
        <dbReference type="ARBA" id="ARBA00048617"/>
    </source>
</evidence>
<evidence type="ECO:0000256" key="9">
    <source>
        <dbReference type="RuleBase" id="RU366031"/>
    </source>
</evidence>
<dbReference type="GO" id="GO:0004852">
    <property type="term" value="F:uroporphyrinogen-III synthase activity"/>
    <property type="evidence" value="ECO:0007669"/>
    <property type="project" value="UniProtKB-UniRule"/>
</dbReference>
<evidence type="ECO:0000313" key="11">
    <source>
        <dbReference type="EMBL" id="MBB5191912.1"/>
    </source>
</evidence>